<dbReference type="GO" id="GO:0005737">
    <property type="term" value="C:cytoplasm"/>
    <property type="evidence" value="ECO:0007669"/>
    <property type="project" value="UniProtKB-SubCell"/>
</dbReference>
<dbReference type="SUPFAM" id="SSF50249">
    <property type="entry name" value="Nucleic acid-binding proteins"/>
    <property type="match status" value="1"/>
</dbReference>
<dbReference type="RefSeq" id="WP_010917335.1">
    <property type="nucleotide sequence ID" value="NC_002689.2"/>
</dbReference>
<accession>Q979Q8</accession>
<evidence type="ECO:0000313" key="5">
    <source>
        <dbReference type="Proteomes" id="UP000001017"/>
    </source>
</evidence>
<comment type="similarity">
    <text evidence="2">Belongs to the CSL4 family.</text>
</comment>
<gene>
    <name evidence="2" type="primary">csl4</name>
    <name evidence="4" type="ORF">TVG1133467</name>
</gene>
<dbReference type="Gene3D" id="2.40.50.140">
    <property type="entry name" value="Nucleic acid-binding proteins"/>
    <property type="match status" value="1"/>
</dbReference>
<feature type="binding site" evidence="2">
    <location>
        <position position="164"/>
    </location>
    <ligand>
        <name>Zn(2+)</name>
        <dbReference type="ChEBI" id="CHEBI:29105"/>
    </ligand>
</feature>
<dbReference type="GO" id="GO:0006396">
    <property type="term" value="P:RNA processing"/>
    <property type="evidence" value="ECO:0007669"/>
    <property type="project" value="InterPro"/>
</dbReference>
<sequence>MQDDKKVAFPGDMIATTEEYLPGKNTEEKNGEIIAVKFGQIIRDDINLLISVDTQKKEFTLKKGDIVYGQVVKGEQHRYIVRIVGAFQKGLGLREIDEEMQLSLGIARRPQSDFIAIGDLIRGYVIRTGDFPEISINGNHYGVISAVCLRCRQPLVKRGITLYCENCQRTEIRKMADDYGNVDIFNYENRIQNQVKANGKRR</sequence>
<dbReference type="Proteomes" id="UP000001017">
    <property type="component" value="Chromosome"/>
</dbReference>
<organism evidence="4 5">
    <name type="scientific">Thermoplasma volcanium (strain ATCC 51530 / DSM 4299 / JCM 9571 / NBRC 15438 / GSS1)</name>
    <dbReference type="NCBI Taxonomy" id="273116"/>
    <lineage>
        <taxon>Archaea</taxon>
        <taxon>Methanobacteriati</taxon>
        <taxon>Thermoplasmatota</taxon>
        <taxon>Thermoplasmata</taxon>
        <taxon>Thermoplasmatales</taxon>
        <taxon>Thermoplasmataceae</taxon>
        <taxon>Thermoplasma</taxon>
    </lineage>
</organism>
<keyword evidence="2" id="KW-0963">Cytoplasm</keyword>
<evidence type="ECO:0000256" key="1">
    <source>
        <dbReference type="ARBA" id="ARBA00022835"/>
    </source>
</evidence>
<keyword evidence="5" id="KW-1185">Reference proteome</keyword>
<evidence type="ECO:0000313" key="4">
    <source>
        <dbReference type="EMBL" id="BAB60244.1"/>
    </source>
</evidence>
<reference evidence="4 5" key="1">
    <citation type="journal article" date="1999" name="Proc. Jpn. Acad.">
        <title>Determination of the complete genomic DNA sequence of Thermoplasma volvanium GSS1.</title>
        <authorList>
            <person name="Kawashima T."/>
            <person name="Yamamoto Y."/>
            <person name="Aramaki H."/>
            <person name="Nunoshiba T."/>
            <person name="Kawamoto T."/>
            <person name="Watanabe K."/>
            <person name="Yamazaki M."/>
            <person name="Kanehori K."/>
            <person name="Amano N."/>
            <person name="Ohya Y."/>
            <person name="Makino K."/>
            <person name="Suzuki M."/>
        </authorList>
    </citation>
    <scope>NUCLEOTIDE SEQUENCE [LARGE SCALE GENOMIC DNA]</scope>
    <source>
        <strain evidence="5">ATCC 51530 / DSM 4299 / JCM 9571 / NBRC 15438 / GSS1</strain>
    </source>
</reference>
<dbReference type="eggNOG" id="arCOG00676">
    <property type="taxonomic scope" value="Archaea"/>
</dbReference>
<dbReference type="GeneID" id="1441217"/>
<dbReference type="HAMAP" id="MF_00975">
    <property type="entry name" value="Exosome_Csl4"/>
    <property type="match status" value="1"/>
</dbReference>
<keyword evidence="2" id="KW-0479">Metal-binding</keyword>
<feature type="binding site" evidence="2">
    <location>
        <position position="148"/>
    </location>
    <ligand>
        <name>Zn(2+)</name>
        <dbReference type="ChEBI" id="CHEBI:29105"/>
    </ligand>
</feature>
<evidence type="ECO:0000259" key="3">
    <source>
        <dbReference type="Pfam" id="PF14382"/>
    </source>
</evidence>
<feature type="binding site" evidence="2">
    <location>
        <position position="167"/>
    </location>
    <ligand>
        <name>Zn(2+)</name>
        <dbReference type="ChEBI" id="CHEBI:29105"/>
    </ligand>
</feature>
<reference evidence="4 5" key="2">
    <citation type="journal article" date="2000" name="Proc. Natl. Acad. Sci. U.S.A.">
        <title>Archaeal adaptation to higher temperatures revealed by genomic sequence of Thermoplasma volcanium.</title>
        <authorList>
            <person name="Kawashima T."/>
            <person name="Amano N."/>
            <person name="Koike H."/>
            <person name="Makino S."/>
            <person name="Higuchi S."/>
            <person name="Kawashima-Ohya Y."/>
            <person name="Watanabe K."/>
            <person name="Yamazaki M."/>
            <person name="Kanehori K."/>
            <person name="Kawamoto T."/>
            <person name="Nunoshiba T."/>
            <person name="Yamamoto Y."/>
            <person name="Aramaki H."/>
            <person name="Makino K."/>
            <person name="Suzuki M."/>
        </authorList>
    </citation>
    <scope>NUCLEOTIDE SEQUENCE [LARGE SCALE GENOMIC DNA]</scope>
    <source>
        <strain evidence="5">ATCC 51530 / DSM 4299 / JCM 9571 / NBRC 15438 / GSS1</strain>
    </source>
</reference>
<dbReference type="InterPro" id="IPR030850">
    <property type="entry name" value="Exosome_Csl4_arc"/>
</dbReference>
<dbReference type="EMBL" id="BA000011">
    <property type="protein sequence ID" value="BAB60244.1"/>
    <property type="molecule type" value="Genomic_DNA"/>
</dbReference>
<dbReference type="PaxDb" id="273116-14325340"/>
<dbReference type="InterPro" id="IPR025721">
    <property type="entry name" value="Exosome_cplx_N_dom"/>
</dbReference>
<evidence type="ECO:0000256" key="2">
    <source>
        <dbReference type="HAMAP-Rule" id="MF_00975"/>
    </source>
</evidence>
<comment type="function">
    <text evidence="2">Non-catalytic component of the exosome, which is a complex involved in RNA degradation. Increases the RNA binding and the efficiency of RNA degradation. Helpful for the interaction of the exosome with A-poor RNAs.</text>
</comment>
<dbReference type="GO" id="GO:0008270">
    <property type="term" value="F:zinc ion binding"/>
    <property type="evidence" value="ECO:0007669"/>
    <property type="project" value="UniProtKB-UniRule"/>
</dbReference>
<dbReference type="PhylomeDB" id="Q979Q8"/>
<keyword evidence="2" id="KW-0862">Zinc</keyword>
<name>Q979Q8_THEVO</name>
<proteinExistence type="inferred from homology"/>
<dbReference type="OrthoDB" id="6768at2157"/>
<dbReference type="Gene3D" id="2.40.50.100">
    <property type="match status" value="1"/>
</dbReference>
<dbReference type="HOGENOM" id="CLU_067135_1_1_2"/>
<dbReference type="GO" id="GO:0006401">
    <property type="term" value="P:RNA catabolic process"/>
    <property type="evidence" value="ECO:0007669"/>
    <property type="project" value="UniProtKB-UniRule"/>
</dbReference>
<feature type="domain" description="Exosome complex component N-terminal" evidence="3">
    <location>
        <begin position="8"/>
        <end position="44"/>
    </location>
</feature>
<dbReference type="AlphaFoldDB" id="Q979Q8"/>
<dbReference type="STRING" id="273116.gene:9381900"/>
<keyword evidence="1 2" id="KW-0271">Exosome</keyword>
<dbReference type="Gene3D" id="2.20.70.10">
    <property type="match status" value="1"/>
</dbReference>
<comment type="subunit">
    <text evidence="2">Component of the archaeal exosome complex. Forms a trimer of Rrp4 and/or Csl4 subunits. The trimer associates with an hexameric ring-like arrangement composed of 3 Rrp41-Rrp42 heterodimers. Interacts with DnaG.</text>
</comment>
<protein>
    <recommendedName>
        <fullName evidence="2">Exosome complex component Csl4</fullName>
    </recommendedName>
</protein>
<dbReference type="GO" id="GO:0000178">
    <property type="term" value="C:exosome (RNase complex)"/>
    <property type="evidence" value="ECO:0007669"/>
    <property type="project" value="UniProtKB-KW"/>
</dbReference>
<dbReference type="SUPFAM" id="SSF110324">
    <property type="entry name" value="Ribosomal L27 protein-like"/>
    <property type="match status" value="1"/>
</dbReference>
<dbReference type="KEGG" id="tvo:TVG1133467"/>
<dbReference type="InterPro" id="IPR012340">
    <property type="entry name" value="NA-bd_OB-fold"/>
</dbReference>
<dbReference type="NCBIfam" id="NF034126">
    <property type="entry name" value="PRK09521.1"/>
    <property type="match status" value="1"/>
</dbReference>
<dbReference type="Pfam" id="PF14382">
    <property type="entry name" value="ECR1_N"/>
    <property type="match status" value="1"/>
</dbReference>
<comment type="subcellular location">
    <subcellularLocation>
        <location evidence="2">Cytoplasm</location>
    </subcellularLocation>
</comment>
<feature type="binding site" evidence="2">
    <location>
        <position position="151"/>
    </location>
    <ligand>
        <name>Zn(2+)</name>
        <dbReference type="ChEBI" id="CHEBI:29105"/>
    </ligand>
</feature>